<evidence type="ECO:0000256" key="4">
    <source>
        <dbReference type="ARBA" id="ARBA00023136"/>
    </source>
</evidence>
<evidence type="ECO:0000313" key="8">
    <source>
        <dbReference type="Proteomes" id="UP001345013"/>
    </source>
</evidence>
<feature type="transmembrane region" description="Helical" evidence="5">
    <location>
        <begin position="417"/>
        <end position="442"/>
    </location>
</feature>
<feature type="transmembrane region" description="Helical" evidence="5">
    <location>
        <begin position="77"/>
        <end position="99"/>
    </location>
</feature>
<comment type="caution">
    <text evidence="7">The sequence shown here is derived from an EMBL/GenBank/DDBJ whole genome shotgun (WGS) entry which is preliminary data.</text>
</comment>
<dbReference type="Proteomes" id="UP001345013">
    <property type="component" value="Unassembled WGS sequence"/>
</dbReference>
<feature type="domain" description="Major facilitator superfamily (MFS) profile" evidence="6">
    <location>
        <begin position="88"/>
        <end position="516"/>
    </location>
</feature>
<proteinExistence type="predicted"/>
<feature type="transmembrane region" description="Helical" evidence="5">
    <location>
        <begin position="454"/>
        <end position="474"/>
    </location>
</feature>
<dbReference type="PROSITE" id="PS50850">
    <property type="entry name" value="MFS"/>
    <property type="match status" value="1"/>
</dbReference>
<feature type="transmembrane region" description="Helical" evidence="5">
    <location>
        <begin position="392"/>
        <end position="411"/>
    </location>
</feature>
<accession>A0ABR0JZ07</accession>
<comment type="subcellular location">
    <subcellularLocation>
        <location evidence="1">Membrane</location>
        <topology evidence="1">Multi-pass membrane protein</topology>
    </subcellularLocation>
</comment>
<organism evidence="7 8">
    <name type="scientific">Lithohypha guttulata</name>
    <dbReference type="NCBI Taxonomy" id="1690604"/>
    <lineage>
        <taxon>Eukaryota</taxon>
        <taxon>Fungi</taxon>
        <taxon>Dikarya</taxon>
        <taxon>Ascomycota</taxon>
        <taxon>Pezizomycotina</taxon>
        <taxon>Eurotiomycetes</taxon>
        <taxon>Chaetothyriomycetidae</taxon>
        <taxon>Chaetothyriales</taxon>
        <taxon>Trichomeriaceae</taxon>
        <taxon>Lithohypha</taxon>
    </lineage>
</organism>
<dbReference type="Gene3D" id="1.20.1250.20">
    <property type="entry name" value="MFS general substrate transporter like domains"/>
    <property type="match status" value="1"/>
</dbReference>
<evidence type="ECO:0000313" key="7">
    <source>
        <dbReference type="EMBL" id="KAK5077821.1"/>
    </source>
</evidence>
<name>A0ABR0JZ07_9EURO</name>
<reference evidence="7 8" key="1">
    <citation type="submission" date="2023-08" db="EMBL/GenBank/DDBJ databases">
        <title>Black Yeasts Isolated from many extreme environments.</title>
        <authorList>
            <person name="Coleine C."/>
            <person name="Stajich J.E."/>
            <person name="Selbmann L."/>
        </authorList>
    </citation>
    <scope>NUCLEOTIDE SEQUENCE [LARGE SCALE GENOMIC DNA]</scope>
    <source>
        <strain evidence="7 8">CCFEE 5885</strain>
    </source>
</reference>
<sequence length="546" mass="59070">MIRVISQDALNSQCLGQAVKRVRSARPLRHTVASGASATVRDGAIQNAESEKDLNLESGERESIEARIERLGRQRPAIFSSIWAEIAFVFSIMMSQIVTEYFVSGFNVILPRLIEELEIPAGSSVWPATAFSLVIASTLLVFGRLADMFGGYPVYVLGFAWLMVWSIITGFSINPLMLDLCRALQGFGPAAFLPSGVMLLGSVYRPGLRKNLVFSLYGTCAVLGFFIGIFFAGVVAQFAHWVPNDYAEKRKNNIQMDWNGTLLIVSGLVLFVFAITESSHAPNGWKTPYIPVLLVVGCVFLGLAVYVEGWCAQSPLLPFDIFAVKSMLALLLGVLLNYGTLGIFLLYGTLYFQQILGATPLQVVAWYIPMILGGIVLSTAGGFVLHLIPGQALLVFSGGGWIGASLLLALMPVGASYWAFVLPAMILATVGIDITFNIATIFITTEMPSERQGLAGGLINSVLHLGIAICLGFSDVIQTETLHLGLRKSYKSTFWFAVATASVALLVMIFFVKVKTAKSDLTADEKREVELATGKGEETAIVPGLP</sequence>
<feature type="transmembrane region" description="Helical" evidence="5">
    <location>
        <begin position="364"/>
        <end position="385"/>
    </location>
</feature>
<protein>
    <recommendedName>
        <fullName evidence="6">Major facilitator superfamily (MFS) profile domain-containing protein</fullName>
    </recommendedName>
</protein>
<dbReference type="Pfam" id="PF07690">
    <property type="entry name" value="MFS_1"/>
    <property type="match status" value="1"/>
</dbReference>
<dbReference type="EMBL" id="JAVRRG010000197">
    <property type="protein sequence ID" value="KAK5077821.1"/>
    <property type="molecule type" value="Genomic_DNA"/>
</dbReference>
<evidence type="ECO:0000256" key="2">
    <source>
        <dbReference type="ARBA" id="ARBA00022692"/>
    </source>
</evidence>
<keyword evidence="8" id="KW-1185">Reference proteome</keyword>
<keyword evidence="3 5" id="KW-1133">Transmembrane helix</keyword>
<evidence type="ECO:0000256" key="1">
    <source>
        <dbReference type="ARBA" id="ARBA00004141"/>
    </source>
</evidence>
<feature type="transmembrane region" description="Helical" evidence="5">
    <location>
        <begin position="154"/>
        <end position="173"/>
    </location>
</feature>
<dbReference type="InterPro" id="IPR020846">
    <property type="entry name" value="MFS_dom"/>
</dbReference>
<keyword evidence="4 5" id="KW-0472">Membrane</keyword>
<dbReference type="Gene3D" id="1.20.1720.10">
    <property type="entry name" value="Multidrug resistance protein D"/>
    <property type="match status" value="1"/>
</dbReference>
<feature type="transmembrane region" description="Helical" evidence="5">
    <location>
        <begin position="288"/>
        <end position="307"/>
    </location>
</feature>
<feature type="transmembrane region" description="Helical" evidence="5">
    <location>
        <begin position="328"/>
        <end position="352"/>
    </location>
</feature>
<dbReference type="InterPro" id="IPR011701">
    <property type="entry name" value="MFS"/>
</dbReference>
<evidence type="ECO:0000256" key="3">
    <source>
        <dbReference type="ARBA" id="ARBA00022989"/>
    </source>
</evidence>
<dbReference type="PANTHER" id="PTHR42718:SF36">
    <property type="entry name" value="MULTIDRUG TRANSPORTER, PUTATIVE (AFU_ORTHOLOGUE AFUA_4G13820)-RELATED"/>
    <property type="match status" value="1"/>
</dbReference>
<dbReference type="SUPFAM" id="SSF103473">
    <property type="entry name" value="MFS general substrate transporter"/>
    <property type="match status" value="1"/>
</dbReference>
<gene>
    <name evidence="7" type="ORF">LTR24_009291</name>
</gene>
<dbReference type="InterPro" id="IPR036259">
    <property type="entry name" value="MFS_trans_sf"/>
</dbReference>
<feature type="transmembrane region" description="Helical" evidence="5">
    <location>
        <begin position="494"/>
        <end position="512"/>
    </location>
</feature>
<feature type="transmembrane region" description="Helical" evidence="5">
    <location>
        <begin position="119"/>
        <end position="142"/>
    </location>
</feature>
<feature type="transmembrane region" description="Helical" evidence="5">
    <location>
        <begin position="214"/>
        <end position="238"/>
    </location>
</feature>
<feature type="transmembrane region" description="Helical" evidence="5">
    <location>
        <begin position="258"/>
        <end position="276"/>
    </location>
</feature>
<keyword evidence="2 5" id="KW-0812">Transmembrane</keyword>
<dbReference type="PANTHER" id="PTHR42718">
    <property type="entry name" value="MAJOR FACILITATOR SUPERFAMILY MULTIDRUG TRANSPORTER MFSC"/>
    <property type="match status" value="1"/>
</dbReference>
<evidence type="ECO:0000256" key="5">
    <source>
        <dbReference type="SAM" id="Phobius"/>
    </source>
</evidence>
<evidence type="ECO:0000259" key="6">
    <source>
        <dbReference type="PROSITE" id="PS50850"/>
    </source>
</evidence>